<dbReference type="EMBL" id="IACN01102480">
    <property type="protein sequence ID" value="LAB62236.1"/>
    <property type="molecule type" value="Transcribed_RNA"/>
</dbReference>
<reference evidence="2" key="1">
    <citation type="submission" date="2017-07" db="EMBL/GenBank/DDBJ databases">
        <authorList>
            <person name="Mikheyev A."/>
            <person name="Grau M."/>
        </authorList>
    </citation>
    <scope>NUCLEOTIDE SEQUENCE</scope>
    <source>
        <tissue evidence="2">Venom_gland</tissue>
    </source>
</reference>
<feature type="region of interest" description="Disordered" evidence="1">
    <location>
        <begin position="1"/>
        <end position="35"/>
    </location>
</feature>
<evidence type="ECO:0000256" key="1">
    <source>
        <dbReference type="SAM" id="MobiDB-lite"/>
    </source>
</evidence>
<dbReference type="AlphaFoldDB" id="A0A2D4PYB7"/>
<accession>A0A2D4PYB7</accession>
<reference evidence="2" key="2">
    <citation type="submission" date="2017-11" db="EMBL/GenBank/DDBJ databases">
        <title>Coralsnake Venomics: Analyses of Venom Gland Transcriptomes and Proteomes of Six Brazilian Taxa.</title>
        <authorList>
            <person name="Aird S.D."/>
            <person name="Jorge da Silva N."/>
            <person name="Qiu L."/>
            <person name="Villar-Briones A."/>
            <person name="Aparecida-Saddi V."/>
            <person name="Campos-Telles M.P."/>
            <person name="Grau M."/>
            <person name="Mikheyev A.S."/>
        </authorList>
    </citation>
    <scope>NUCLEOTIDE SEQUENCE</scope>
    <source>
        <tissue evidence="2">Venom_gland</tissue>
    </source>
</reference>
<organism evidence="2">
    <name type="scientific">Micrurus surinamensis</name>
    <name type="common">Surinam coral snake</name>
    <dbReference type="NCBI Taxonomy" id="129470"/>
    <lineage>
        <taxon>Eukaryota</taxon>
        <taxon>Metazoa</taxon>
        <taxon>Chordata</taxon>
        <taxon>Craniata</taxon>
        <taxon>Vertebrata</taxon>
        <taxon>Euteleostomi</taxon>
        <taxon>Lepidosauria</taxon>
        <taxon>Squamata</taxon>
        <taxon>Bifurcata</taxon>
        <taxon>Unidentata</taxon>
        <taxon>Episquamata</taxon>
        <taxon>Toxicofera</taxon>
        <taxon>Serpentes</taxon>
        <taxon>Colubroidea</taxon>
        <taxon>Elapidae</taxon>
        <taxon>Elapinae</taxon>
        <taxon>Micrurus</taxon>
    </lineage>
</organism>
<evidence type="ECO:0000313" key="2">
    <source>
        <dbReference type="EMBL" id="LAB62236.1"/>
    </source>
</evidence>
<proteinExistence type="predicted"/>
<protein>
    <submittedName>
        <fullName evidence="2">Uncharacterized protein</fullName>
    </submittedName>
</protein>
<feature type="compositionally biased region" description="Basic and acidic residues" evidence="1">
    <location>
        <begin position="15"/>
        <end position="35"/>
    </location>
</feature>
<name>A0A2D4PYB7_MICSU</name>
<sequence>MRWKGMTETGWSSQRELKWTPEDGRGQEGLEERYPWGRDRSDTTLQLTTKVSWSDSPETYLVIITLVISKHFSDFNTHLDGGLTRTRNNYARLGSCRRHWQAGRVCN</sequence>